<evidence type="ECO:0000313" key="2">
    <source>
        <dbReference type="Proteomes" id="UP001466331"/>
    </source>
</evidence>
<organism evidence="1 2">
    <name type="scientific">Rarispira pelagica</name>
    <dbReference type="NCBI Taxonomy" id="3141764"/>
    <lineage>
        <taxon>Bacteria</taxon>
        <taxon>Pseudomonadati</taxon>
        <taxon>Spirochaetota</taxon>
        <taxon>Spirochaetia</taxon>
        <taxon>Winmispirales</taxon>
        <taxon>Winmispiraceae</taxon>
        <taxon>Rarispira</taxon>
    </lineage>
</organism>
<proteinExistence type="predicted"/>
<reference evidence="1 2" key="1">
    <citation type="submission" date="2024-03" db="EMBL/GenBank/DDBJ databases">
        <title>Ignisphaera cupida sp. nov., a hyperthermophilic hydrolytic archaeon from a hot spring of Kamchatka, and proposal of Ignisphaeraceae fam. nov.</title>
        <authorList>
            <person name="Podosokorskaya O.A."/>
            <person name="Elcheninov A.G."/>
            <person name="Maltseva A.I."/>
            <person name="Zayulina K.S."/>
            <person name="Novikov A."/>
            <person name="Merkel A.Y."/>
        </authorList>
    </citation>
    <scope>NUCLEOTIDE SEQUENCE [LARGE SCALE GENOMIC DNA]</scope>
    <source>
        <strain evidence="1 2">38H-sp</strain>
    </source>
</reference>
<accession>A0ABU9UAE8</accession>
<comment type="caution">
    <text evidence="1">The sequence shown here is derived from an EMBL/GenBank/DDBJ whole genome shotgun (WGS) entry which is preliminary data.</text>
</comment>
<gene>
    <name evidence="1" type="ORF">WKV44_03715</name>
</gene>
<protein>
    <submittedName>
        <fullName evidence="1">Uncharacterized protein</fullName>
    </submittedName>
</protein>
<name>A0ABU9UAE8_9SPIR</name>
<dbReference type="RefSeq" id="WP_420069087.1">
    <property type="nucleotide sequence ID" value="NZ_JBCHKQ010000001.1"/>
</dbReference>
<dbReference type="EMBL" id="JBCHKQ010000001">
    <property type="protein sequence ID" value="MEM5947645.1"/>
    <property type="molecule type" value="Genomic_DNA"/>
</dbReference>
<evidence type="ECO:0000313" key="1">
    <source>
        <dbReference type="EMBL" id="MEM5947645.1"/>
    </source>
</evidence>
<keyword evidence="2" id="KW-1185">Reference proteome</keyword>
<dbReference type="Proteomes" id="UP001466331">
    <property type="component" value="Unassembled WGS sequence"/>
</dbReference>
<sequence>MGNRQERLMLDDLSCPGEGYLSVLFERLRGKHCFLSAMIKGFADMCYDFSIFSIFSIFVCVL</sequence>